<dbReference type="GO" id="GO:0016491">
    <property type="term" value="F:oxidoreductase activity"/>
    <property type="evidence" value="ECO:0007669"/>
    <property type="project" value="UniProtKB-KW"/>
</dbReference>
<dbReference type="InterPro" id="IPR020904">
    <property type="entry name" value="Sc_DH/Rdtase_CS"/>
</dbReference>
<proteinExistence type="inferred from homology"/>
<comment type="caution">
    <text evidence="3">The sequence shown here is derived from an EMBL/GenBank/DDBJ whole genome shotgun (WGS) entry which is preliminary data.</text>
</comment>
<dbReference type="GO" id="GO:0016020">
    <property type="term" value="C:membrane"/>
    <property type="evidence" value="ECO:0007669"/>
    <property type="project" value="TreeGrafter"/>
</dbReference>
<dbReference type="SUPFAM" id="SSF51735">
    <property type="entry name" value="NAD(P)-binding Rossmann-fold domains"/>
    <property type="match status" value="1"/>
</dbReference>
<evidence type="ECO:0000256" key="1">
    <source>
        <dbReference type="ARBA" id="ARBA00006484"/>
    </source>
</evidence>
<keyword evidence="2" id="KW-0560">Oxidoreductase</keyword>
<dbReference type="PANTHER" id="PTHR44196">
    <property type="entry name" value="DEHYDROGENASE/REDUCTASE SDR FAMILY MEMBER 7B"/>
    <property type="match status" value="1"/>
</dbReference>
<protein>
    <submittedName>
        <fullName evidence="3">Putative oxidoreductase</fullName>
    </submittedName>
</protein>
<reference evidence="3 4" key="1">
    <citation type="submission" date="2021-01" db="EMBL/GenBank/DDBJ databases">
        <title>Whole genome shotgun sequence of Planobispora longispora NBRC 13918.</title>
        <authorList>
            <person name="Komaki H."/>
            <person name="Tamura T."/>
        </authorList>
    </citation>
    <scope>NUCLEOTIDE SEQUENCE [LARGE SCALE GENOMIC DNA]</scope>
    <source>
        <strain evidence="3 4">NBRC 13918</strain>
    </source>
</reference>
<dbReference type="PANTHER" id="PTHR44196:SF1">
    <property type="entry name" value="DEHYDROGENASE_REDUCTASE SDR FAMILY MEMBER 7B"/>
    <property type="match status" value="1"/>
</dbReference>
<dbReference type="AlphaFoldDB" id="A0A8J3W9M2"/>
<evidence type="ECO:0000313" key="3">
    <source>
        <dbReference type="EMBL" id="GIH80942.1"/>
    </source>
</evidence>
<dbReference type="CDD" id="cd05233">
    <property type="entry name" value="SDR_c"/>
    <property type="match status" value="1"/>
</dbReference>
<dbReference type="PRINTS" id="PR00081">
    <property type="entry name" value="GDHRDH"/>
</dbReference>
<organism evidence="3 4">
    <name type="scientific">Planobispora longispora</name>
    <dbReference type="NCBI Taxonomy" id="28887"/>
    <lineage>
        <taxon>Bacteria</taxon>
        <taxon>Bacillati</taxon>
        <taxon>Actinomycetota</taxon>
        <taxon>Actinomycetes</taxon>
        <taxon>Streptosporangiales</taxon>
        <taxon>Streptosporangiaceae</taxon>
        <taxon>Planobispora</taxon>
    </lineage>
</organism>
<dbReference type="Pfam" id="PF00106">
    <property type="entry name" value="adh_short"/>
    <property type="match status" value="1"/>
</dbReference>
<keyword evidence="4" id="KW-1185">Reference proteome</keyword>
<dbReference type="Gene3D" id="3.40.50.720">
    <property type="entry name" value="NAD(P)-binding Rossmann-like Domain"/>
    <property type="match status" value="1"/>
</dbReference>
<accession>A0A8J3W9M2</accession>
<dbReference type="InterPro" id="IPR002347">
    <property type="entry name" value="SDR_fam"/>
</dbReference>
<dbReference type="InterPro" id="IPR036291">
    <property type="entry name" value="NAD(P)-bd_dom_sf"/>
</dbReference>
<comment type="similarity">
    <text evidence="1">Belongs to the short-chain dehydrogenases/reductases (SDR) family.</text>
</comment>
<evidence type="ECO:0000256" key="2">
    <source>
        <dbReference type="ARBA" id="ARBA00023002"/>
    </source>
</evidence>
<name>A0A8J3W9M2_9ACTN</name>
<gene>
    <name evidence="3" type="ORF">Plo01_73710</name>
</gene>
<dbReference type="EMBL" id="BOOH01000066">
    <property type="protein sequence ID" value="GIH80942.1"/>
    <property type="molecule type" value="Genomic_DNA"/>
</dbReference>
<dbReference type="PROSITE" id="PS00061">
    <property type="entry name" value="ADH_SHORT"/>
    <property type="match status" value="1"/>
</dbReference>
<sequence length="286" mass="29708">MNHIQCLESAYMPRFEPHPHRRPALIAGASSGIGAATAALLAAAGHPVALGARRTDRCEELAETIRKDGGEAFAHPLDVADSGSVARFVSAAAAALGDPEIVVSGAGDLGAERVHELDSEDFAAQVQVHLVGAHRLVSHVVPGMVARGRGDVVLVSSDVVRAPRTRMGAYVAAKNGVEGMARALQMELEGTGVRASVVRPGPTMTGMGMGWDAETTGEVLDEWVRWGLARHPYFLRAEDVAAVIAAVVATPRGTHLTLVEVQPEAAVTKPATAAESTAVSGGEEGR</sequence>
<evidence type="ECO:0000313" key="4">
    <source>
        <dbReference type="Proteomes" id="UP000616724"/>
    </source>
</evidence>
<dbReference type="Proteomes" id="UP000616724">
    <property type="component" value="Unassembled WGS sequence"/>
</dbReference>
<dbReference type="NCBIfam" id="NF005854">
    <property type="entry name" value="PRK07775.1"/>
    <property type="match status" value="1"/>
</dbReference>